<evidence type="ECO:0000313" key="8">
    <source>
        <dbReference type="Proteomes" id="UP000266273"/>
    </source>
</evidence>
<name>A0A397PGA8_9HYPH</name>
<reference evidence="7 8" key="1">
    <citation type="submission" date="2018-08" db="EMBL/GenBank/DDBJ databases">
        <title>Genomic Encyclopedia of Archaeal and Bacterial Type Strains, Phase II (KMG-II): from individual species to whole genera.</title>
        <authorList>
            <person name="Goeker M."/>
        </authorList>
    </citation>
    <scope>NUCLEOTIDE SEQUENCE [LARGE SCALE GENOMIC DNA]</scope>
    <source>
        <strain evidence="7 8">DSM 5002</strain>
    </source>
</reference>
<evidence type="ECO:0000256" key="5">
    <source>
        <dbReference type="ARBA" id="ARBA00047942"/>
    </source>
</evidence>
<evidence type="ECO:0000256" key="3">
    <source>
        <dbReference type="ARBA" id="ARBA00022679"/>
    </source>
</evidence>
<keyword evidence="2" id="KW-0489">Methyltransferase</keyword>
<dbReference type="InterPro" id="IPR011639">
    <property type="entry name" value="MethylTrfase_TaqI-like_dom"/>
</dbReference>
<dbReference type="InterPro" id="IPR029063">
    <property type="entry name" value="SAM-dependent_MTases_sf"/>
</dbReference>
<gene>
    <name evidence="7" type="ORF">BXY53_2046</name>
</gene>
<dbReference type="InterPro" id="IPR002052">
    <property type="entry name" value="DNA_methylase_N6_adenine_CS"/>
</dbReference>
<dbReference type="GO" id="GO:0032259">
    <property type="term" value="P:methylation"/>
    <property type="evidence" value="ECO:0007669"/>
    <property type="project" value="UniProtKB-KW"/>
</dbReference>
<dbReference type="PANTHER" id="PTHR33841">
    <property type="entry name" value="DNA METHYLTRANSFERASE YEEA-RELATED"/>
    <property type="match status" value="1"/>
</dbReference>
<dbReference type="SUPFAM" id="SSF53335">
    <property type="entry name" value="S-adenosyl-L-methionine-dependent methyltransferases"/>
    <property type="match status" value="1"/>
</dbReference>
<comment type="catalytic activity">
    <reaction evidence="5">
        <text>a 2'-deoxyadenosine in DNA + S-adenosyl-L-methionine = an N(6)-methyl-2'-deoxyadenosine in DNA + S-adenosyl-L-homocysteine + H(+)</text>
        <dbReference type="Rhea" id="RHEA:15197"/>
        <dbReference type="Rhea" id="RHEA-COMP:12418"/>
        <dbReference type="Rhea" id="RHEA-COMP:12419"/>
        <dbReference type="ChEBI" id="CHEBI:15378"/>
        <dbReference type="ChEBI" id="CHEBI:57856"/>
        <dbReference type="ChEBI" id="CHEBI:59789"/>
        <dbReference type="ChEBI" id="CHEBI:90615"/>
        <dbReference type="ChEBI" id="CHEBI:90616"/>
        <dbReference type="EC" id="2.1.1.72"/>
    </reaction>
</comment>
<feature type="domain" description="Type II methyltransferase M.TaqI-like" evidence="6">
    <location>
        <begin position="660"/>
        <end position="850"/>
    </location>
</feature>
<dbReference type="GO" id="GO:0009007">
    <property type="term" value="F:site-specific DNA-methyltransferase (adenine-specific) activity"/>
    <property type="evidence" value="ECO:0007669"/>
    <property type="project" value="UniProtKB-EC"/>
</dbReference>
<proteinExistence type="predicted"/>
<dbReference type="Gene3D" id="3.40.50.150">
    <property type="entry name" value="Vaccinia Virus protein VP39"/>
    <property type="match status" value="1"/>
</dbReference>
<dbReference type="PROSITE" id="PS00092">
    <property type="entry name" value="N6_MTASE"/>
    <property type="match status" value="1"/>
</dbReference>
<evidence type="ECO:0000256" key="1">
    <source>
        <dbReference type="ARBA" id="ARBA00011900"/>
    </source>
</evidence>
<dbReference type="EMBL" id="QXDF01000002">
    <property type="protein sequence ID" value="RIA47493.1"/>
    <property type="molecule type" value="Genomic_DNA"/>
</dbReference>
<evidence type="ECO:0000256" key="4">
    <source>
        <dbReference type="ARBA" id="ARBA00022691"/>
    </source>
</evidence>
<comment type="caution">
    <text evidence="7">The sequence shown here is derived from an EMBL/GenBank/DDBJ whole genome shotgun (WGS) entry which is preliminary data.</text>
</comment>
<dbReference type="EC" id="2.1.1.72" evidence="1"/>
<evidence type="ECO:0000313" key="7">
    <source>
        <dbReference type="EMBL" id="RIA47493.1"/>
    </source>
</evidence>
<dbReference type="PRINTS" id="PR00507">
    <property type="entry name" value="N12N6MTFRASE"/>
</dbReference>
<protein>
    <recommendedName>
        <fullName evidence="1">site-specific DNA-methyltransferase (adenine-specific)</fullName>
        <ecNumber evidence="1">2.1.1.72</ecNumber>
    </recommendedName>
</protein>
<keyword evidence="8" id="KW-1185">Reference proteome</keyword>
<dbReference type="GO" id="GO:0006304">
    <property type="term" value="P:DNA modification"/>
    <property type="evidence" value="ECO:0007669"/>
    <property type="project" value="InterPro"/>
</dbReference>
<dbReference type="GO" id="GO:0003676">
    <property type="term" value="F:nucleic acid binding"/>
    <property type="evidence" value="ECO:0007669"/>
    <property type="project" value="InterPro"/>
</dbReference>
<evidence type="ECO:0000256" key="2">
    <source>
        <dbReference type="ARBA" id="ARBA00022603"/>
    </source>
</evidence>
<evidence type="ECO:0000259" key="6">
    <source>
        <dbReference type="Pfam" id="PF07669"/>
    </source>
</evidence>
<dbReference type="InterPro" id="IPR050953">
    <property type="entry name" value="N4_N6_ade-DNA_methylase"/>
</dbReference>
<dbReference type="RefSeq" id="WP_170144410.1">
    <property type="nucleotide sequence ID" value="NZ_QXDF01000002.1"/>
</dbReference>
<dbReference type="Proteomes" id="UP000266273">
    <property type="component" value="Unassembled WGS sequence"/>
</dbReference>
<keyword evidence="4" id="KW-0949">S-adenosyl-L-methionine</keyword>
<dbReference type="Pfam" id="PF07669">
    <property type="entry name" value="Eco57I"/>
    <property type="match status" value="1"/>
</dbReference>
<dbReference type="PANTHER" id="PTHR33841:SF1">
    <property type="entry name" value="DNA METHYLTRANSFERASE A"/>
    <property type="match status" value="1"/>
</dbReference>
<keyword evidence="3" id="KW-0808">Transferase</keyword>
<organism evidence="7 8">
    <name type="scientific">Dichotomicrobium thermohalophilum</name>
    <dbReference type="NCBI Taxonomy" id="933063"/>
    <lineage>
        <taxon>Bacteria</taxon>
        <taxon>Pseudomonadati</taxon>
        <taxon>Pseudomonadota</taxon>
        <taxon>Alphaproteobacteria</taxon>
        <taxon>Hyphomicrobiales</taxon>
        <taxon>Hyphomicrobiaceae</taxon>
        <taxon>Dichotomicrobium</taxon>
    </lineage>
</organism>
<accession>A0A397PGA8</accession>
<sequence length="1344" mass="150415">MNFLPDHEPREVALSATADLSNIELYIGRGQLALEVVVAEAGTAPTTEKLRKIWNERSQGRAAPLLVVIRTTHTASICGPGGEQPPVFRGVELDQARRLCSKALDAEDRHQALLFLTAALPSLESELPGVNNQGLFSDHELMVGARRRSDWSSAETKAARVLGHEDEDLLRALGFDVQRVDSVTSILKCGERHRAVAVLLDDRETPEGASDRFQAMSPMSWALNQAENRGLPWVVMIQGGALRLCSPDPDVGVGRRGGTSTWLEIQTDILRPSDGALLWLLFSAEALDREGSAEQLLQTSRDFSADLAERLRERIYNNVMPALAAGVVHARNLQKPSAEDLHLTYEMALTLLFRLLFIAYGEDRDLLPYRTNEAYRHRALKTKAREIADNPDAPIPEGTGLWHEISVLFDAIRKGNAQLGVPPYNGGLFSSDPAVSTAGAALAEIALDNANLFQALRHLLTIENDDGVIGPVDFRALGVREFGTIYEGLLESELDVAEQDLGTKRQKKQEVFVPATGNMRVEVQQGEVYLHNRSGARKATGSYFTPAFAVEHLLDEALEPALTDHLARLDTLDETEAAERFFDFRVADIAMGSGHFLVAAVDRIERGLSRYLAKRPLPAVRRELASLRAAATNALKQYQPEESIRIEDDQLLRRLVARRCIYGVDLNELAVQLARLSIWIHTFVPGLPLSLLDHSLVRGNALVGIATVDEIAQRFEEAGIGLFPVDASNLLGNTQEPLKRLATLADATPKDIEEGRRAMEHARIAANEVRALCDVIVAEKVKPREIDFQFDQWPALRATVHRHPAVHKAREEVLKGLDVFHFPVAFPEVFLRGRPGFDAIIGNPPWEEVTVEEHAFWARHFPGLRALPQHQQESRKKELAEERPDLKAELDAEVAASKRYRQVLTAGFYPGMGTGDPDLYKAFLWRFWTLSADPGGCVGVVLPRSALAAKGSAKLREAIFRNSSALNVTTTLNKGGWMFMDAEHRYTIGLVTFSRGEPAEASIALRGPYTSRLALEEGLTHDPHRFSVEQVISWTSTASLPLLPNADSIEVFAQLRRAPRLDLNDGRSWRARPDRELDATTDKHRMTFAREKPEGFWPVYKGESFDIWEPDRGEYYAWADPETVQERLQEKRLKSARQRRDSAHSEFDLHYLRDPQTLPCFRPRIAFRDSTNRTNSRTVITALVPGQVFLANTAQYFLWPRGDELDKAFLLAVLASRPLDWYARRIAESHVNFFIINPFPIPRPSRADPLWQRAVALAGRLAAPDDRFAEWAEEVGVAWGPLAADEKQDMIEELDAVVAHLYGLQTQQLRHIFETFQDGWDYEEQLGRTLRHFERLKNSRTGGA</sequence>